<dbReference type="PROSITE" id="PS50109">
    <property type="entry name" value="HIS_KIN"/>
    <property type="match status" value="1"/>
</dbReference>
<evidence type="ECO:0000256" key="4">
    <source>
        <dbReference type="ARBA" id="ARBA00022475"/>
    </source>
</evidence>
<evidence type="ECO:0000256" key="5">
    <source>
        <dbReference type="ARBA" id="ARBA00022553"/>
    </source>
</evidence>
<evidence type="ECO:0000256" key="8">
    <source>
        <dbReference type="ARBA" id="ARBA00022777"/>
    </source>
</evidence>
<keyword evidence="4" id="KW-1003">Cell membrane</keyword>
<dbReference type="SUPFAM" id="SSF47384">
    <property type="entry name" value="Homodimeric domain of signal transducing histidine kinase"/>
    <property type="match status" value="1"/>
</dbReference>
<reference evidence="13" key="1">
    <citation type="journal article" date="2019" name="Int. J. Syst. Evol. Microbiol.">
        <title>The Global Catalogue of Microorganisms (GCM) 10K type strain sequencing project: providing services to taxonomists for standard genome sequencing and annotation.</title>
        <authorList>
            <consortium name="The Broad Institute Genomics Platform"/>
            <consortium name="The Broad Institute Genome Sequencing Center for Infectious Disease"/>
            <person name="Wu L."/>
            <person name="Ma J."/>
        </authorList>
    </citation>
    <scope>NUCLEOTIDE SEQUENCE [LARGE SCALE GENOMIC DNA]</scope>
    <source>
        <strain evidence="13">KCTC 42730</strain>
    </source>
</reference>
<comment type="caution">
    <text evidence="12">The sequence shown here is derived from an EMBL/GenBank/DDBJ whole genome shotgun (WGS) entry which is preliminary data.</text>
</comment>
<dbReference type="InterPro" id="IPR004358">
    <property type="entry name" value="Sig_transdc_His_kin-like_C"/>
</dbReference>
<dbReference type="InterPro" id="IPR036890">
    <property type="entry name" value="HATPase_C_sf"/>
</dbReference>
<dbReference type="PRINTS" id="PR00344">
    <property type="entry name" value="BCTRLSENSOR"/>
</dbReference>
<comment type="catalytic activity">
    <reaction evidence="1">
        <text>ATP + protein L-histidine = ADP + protein N-phospho-L-histidine.</text>
        <dbReference type="EC" id="2.7.13.3"/>
    </reaction>
</comment>
<evidence type="ECO:0000313" key="12">
    <source>
        <dbReference type="EMBL" id="MFC3031038.1"/>
    </source>
</evidence>
<dbReference type="InterPro" id="IPR003661">
    <property type="entry name" value="HisK_dim/P_dom"/>
</dbReference>
<name>A0ABV7CEL6_9GAMM</name>
<keyword evidence="10" id="KW-0812">Transmembrane</keyword>
<proteinExistence type="predicted"/>
<dbReference type="InterPro" id="IPR050980">
    <property type="entry name" value="2C_sensor_his_kinase"/>
</dbReference>
<keyword evidence="10" id="KW-0472">Membrane</keyword>
<keyword evidence="10" id="KW-1133">Transmembrane helix</keyword>
<dbReference type="EC" id="2.7.13.3" evidence="3"/>
<keyword evidence="7" id="KW-0547">Nucleotide-binding</keyword>
<dbReference type="InterPro" id="IPR005467">
    <property type="entry name" value="His_kinase_dom"/>
</dbReference>
<keyword evidence="6" id="KW-0808">Transferase</keyword>
<keyword evidence="5" id="KW-0597">Phosphoprotein</keyword>
<keyword evidence="13" id="KW-1185">Reference proteome</keyword>
<evidence type="ECO:0000256" key="3">
    <source>
        <dbReference type="ARBA" id="ARBA00012438"/>
    </source>
</evidence>
<evidence type="ECO:0000313" key="13">
    <source>
        <dbReference type="Proteomes" id="UP001595453"/>
    </source>
</evidence>
<dbReference type="PANTHER" id="PTHR44936">
    <property type="entry name" value="SENSOR PROTEIN CREC"/>
    <property type="match status" value="1"/>
</dbReference>
<dbReference type="RefSeq" id="WP_377119874.1">
    <property type="nucleotide sequence ID" value="NZ_JBHRSD010000001.1"/>
</dbReference>
<gene>
    <name evidence="12" type="ORF">ACFOEE_00635</name>
</gene>
<dbReference type="Proteomes" id="UP001595453">
    <property type="component" value="Unassembled WGS sequence"/>
</dbReference>
<dbReference type="SUPFAM" id="SSF55874">
    <property type="entry name" value="ATPase domain of HSP90 chaperone/DNA topoisomerase II/histidine kinase"/>
    <property type="match status" value="1"/>
</dbReference>
<evidence type="ECO:0000256" key="7">
    <source>
        <dbReference type="ARBA" id="ARBA00022741"/>
    </source>
</evidence>
<dbReference type="EMBL" id="JBHRSD010000001">
    <property type="protein sequence ID" value="MFC3031038.1"/>
    <property type="molecule type" value="Genomic_DNA"/>
</dbReference>
<accession>A0ABV7CEL6</accession>
<dbReference type="Pfam" id="PF00512">
    <property type="entry name" value="HisKA"/>
    <property type="match status" value="1"/>
</dbReference>
<dbReference type="Gene3D" id="3.30.565.10">
    <property type="entry name" value="Histidine kinase-like ATPase, C-terminal domain"/>
    <property type="match status" value="1"/>
</dbReference>
<dbReference type="Gene3D" id="1.10.287.130">
    <property type="match status" value="1"/>
</dbReference>
<evidence type="ECO:0000259" key="11">
    <source>
        <dbReference type="PROSITE" id="PS50109"/>
    </source>
</evidence>
<dbReference type="CDD" id="cd00082">
    <property type="entry name" value="HisKA"/>
    <property type="match status" value="1"/>
</dbReference>
<dbReference type="InterPro" id="IPR003594">
    <property type="entry name" value="HATPase_dom"/>
</dbReference>
<sequence>MRKQFFRLYLFAFLSIATILLAFNQVLPTEQQELSAITLPINSLQELIANKETHLIALAMTDIVFPSEIAQQLAAQKMITVIENGENYVYLLSTNQDELFRVGPISINPPSNPANSYILLGYSAIALVLLFLIRPIFTELAQLQRAVRQFAQDKKPVELSLKRASSVYPLAQGISEMSAQIANFIQLHRDLSRIISHEIRTPLSRLRFALTLHNDVPNELNERLLRNFDEIEKHLDQYLSFARVENLANFIQQRAHSSHELIEAELAKNAIYKTIHFSSHIAHDKLFCDATSLALLLQNLLSNALKYAKTRVHVDFYVDQQWQYLSVEDDGEGLPPNAALLLAPFKQGSNPSLQGGYGLGLYIIQRIAQWHNGEVVLTRHGQLGGARITIRWPIEGVGA</sequence>
<evidence type="ECO:0000256" key="9">
    <source>
        <dbReference type="ARBA" id="ARBA00022840"/>
    </source>
</evidence>
<protein>
    <recommendedName>
        <fullName evidence="3">histidine kinase</fullName>
        <ecNumber evidence="3">2.7.13.3</ecNumber>
    </recommendedName>
</protein>
<evidence type="ECO:0000256" key="6">
    <source>
        <dbReference type="ARBA" id="ARBA00022679"/>
    </source>
</evidence>
<dbReference type="PANTHER" id="PTHR44936:SF10">
    <property type="entry name" value="SENSOR PROTEIN RSTB"/>
    <property type="match status" value="1"/>
</dbReference>
<keyword evidence="9 12" id="KW-0067">ATP-binding</keyword>
<evidence type="ECO:0000256" key="10">
    <source>
        <dbReference type="SAM" id="Phobius"/>
    </source>
</evidence>
<feature type="domain" description="Histidine kinase" evidence="11">
    <location>
        <begin position="194"/>
        <end position="396"/>
    </location>
</feature>
<dbReference type="Pfam" id="PF02518">
    <property type="entry name" value="HATPase_c"/>
    <property type="match status" value="1"/>
</dbReference>
<organism evidence="12 13">
    <name type="scientific">Pseudoalteromonas fenneropenaei</name>
    <dbReference type="NCBI Taxonomy" id="1737459"/>
    <lineage>
        <taxon>Bacteria</taxon>
        <taxon>Pseudomonadati</taxon>
        <taxon>Pseudomonadota</taxon>
        <taxon>Gammaproteobacteria</taxon>
        <taxon>Alteromonadales</taxon>
        <taxon>Pseudoalteromonadaceae</taxon>
        <taxon>Pseudoalteromonas</taxon>
    </lineage>
</organism>
<dbReference type="GO" id="GO:0005524">
    <property type="term" value="F:ATP binding"/>
    <property type="evidence" value="ECO:0007669"/>
    <property type="project" value="UniProtKB-KW"/>
</dbReference>
<keyword evidence="8" id="KW-0418">Kinase</keyword>
<dbReference type="InterPro" id="IPR036097">
    <property type="entry name" value="HisK_dim/P_sf"/>
</dbReference>
<comment type="subcellular location">
    <subcellularLocation>
        <location evidence="2">Cell membrane</location>
        <topology evidence="2">Multi-pass membrane protein</topology>
    </subcellularLocation>
</comment>
<evidence type="ECO:0000256" key="1">
    <source>
        <dbReference type="ARBA" id="ARBA00000085"/>
    </source>
</evidence>
<dbReference type="SMART" id="SM00388">
    <property type="entry name" value="HisKA"/>
    <property type="match status" value="1"/>
</dbReference>
<evidence type="ECO:0000256" key="2">
    <source>
        <dbReference type="ARBA" id="ARBA00004651"/>
    </source>
</evidence>
<feature type="transmembrane region" description="Helical" evidence="10">
    <location>
        <begin position="117"/>
        <end position="137"/>
    </location>
</feature>
<dbReference type="SMART" id="SM00387">
    <property type="entry name" value="HATPase_c"/>
    <property type="match status" value="1"/>
</dbReference>